<dbReference type="AlphaFoldDB" id="E6QKV1"/>
<keyword evidence="6" id="KW-0998">Cell outer membrane</keyword>
<feature type="compositionally biased region" description="Low complexity" evidence="7">
    <location>
        <begin position="337"/>
        <end position="346"/>
    </location>
</feature>
<dbReference type="EMBL" id="CABQ01000154">
    <property type="protein sequence ID" value="CBI07871.1"/>
    <property type="molecule type" value="Genomic_DNA"/>
</dbReference>
<evidence type="ECO:0000256" key="6">
    <source>
        <dbReference type="ARBA" id="ARBA00023237"/>
    </source>
</evidence>
<dbReference type="GO" id="GO:0015288">
    <property type="term" value="F:porin activity"/>
    <property type="evidence" value="ECO:0007669"/>
    <property type="project" value="TreeGrafter"/>
</dbReference>
<evidence type="ECO:0000256" key="7">
    <source>
        <dbReference type="SAM" id="MobiDB-lite"/>
    </source>
</evidence>
<evidence type="ECO:0000313" key="8">
    <source>
        <dbReference type="EMBL" id="CBI07871.1"/>
    </source>
</evidence>
<reference evidence="8" key="1">
    <citation type="submission" date="2009-10" db="EMBL/GenBank/DDBJ databases">
        <title>Diversity of trophic interactions inside an arsenic-rich microbial ecosystem.</title>
        <authorList>
            <person name="Bertin P.N."/>
            <person name="Heinrich-Salmeron A."/>
            <person name="Pelletier E."/>
            <person name="Goulhen-Chollet F."/>
            <person name="Arsene-Ploetze F."/>
            <person name="Gallien S."/>
            <person name="Calteau A."/>
            <person name="Vallenet D."/>
            <person name="Casiot C."/>
            <person name="Chane-Woon-Ming B."/>
            <person name="Giloteaux L."/>
            <person name="Barakat M."/>
            <person name="Bonnefoy V."/>
            <person name="Bruneel O."/>
            <person name="Chandler M."/>
            <person name="Cleiss J."/>
            <person name="Duran R."/>
            <person name="Elbaz-Poulichet F."/>
            <person name="Fonknechten N."/>
            <person name="Lauga B."/>
            <person name="Mornico D."/>
            <person name="Ortet P."/>
            <person name="Schaeffer C."/>
            <person name="Siguier P."/>
            <person name="Alexander Thil Smith A."/>
            <person name="Van Dorsselaer A."/>
            <person name="Weissenbach J."/>
            <person name="Medigue C."/>
            <person name="Le Paslier D."/>
        </authorList>
    </citation>
    <scope>NUCLEOTIDE SEQUENCE</scope>
</reference>
<keyword evidence="4" id="KW-0812">Transmembrane</keyword>
<comment type="caution">
    <text evidence="8">The sequence shown here is derived from an EMBL/GenBank/DDBJ whole genome shotgun (WGS) entry which is preliminary data.</text>
</comment>
<evidence type="ECO:0000256" key="5">
    <source>
        <dbReference type="ARBA" id="ARBA00023136"/>
    </source>
</evidence>
<dbReference type="Pfam" id="PF02321">
    <property type="entry name" value="OEP"/>
    <property type="match status" value="1"/>
</dbReference>
<dbReference type="Gene3D" id="1.20.1600.10">
    <property type="entry name" value="Outer membrane efflux proteins (OEP)"/>
    <property type="match status" value="1"/>
</dbReference>
<feature type="region of interest" description="Disordered" evidence="7">
    <location>
        <begin position="252"/>
        <end position="387"/>
    </location>
</feature>
<evidence type="ECO:0000256" key="2">
    <source>
        <dbReference type="ARBA" id="ARBA00022448"/>
    </source>
</evidence>
<proteinExistence type="predicted"/>
<feature type="compositionally biased region" description="Basic residues" evidence="7">
    <location>
        <begin position="376"/>
        <end position="387"/>
    </location>
</feature>
<keyword evidence="3" id="KW-1134">Transmembrane beta strand</keyword>
<evidence type="ECO:0000256" key="1">
    <source>
        <dbReference type="ARBA" id="ARBA00004442"/>
    </source>
</evidence>
<keyword evidence="2" id="KW-0813">Transport</keyword>
<dbReference type="PANTHER" id="PTHR30026:SF20">
    <property type="entry name" value="OUTER MEMBRANE PROTEIN TOLC"/>
    <property type="match status" value="1"/>
</dbReference>
<dbReference type="GO" id="GO:0009279">
    <property type="term" value="C:cell outer membrane"/>
    <property type="evidence" value="ECO:0007669"/>
    <property type="project" value="UniProtKB-SubCell"/>
</dbReference>
<dbReference type="SUPFAM" id="SSF56954">
    <property type="entry name" value="Outer membrane efflux proteins (OEP)"/>
    <property type="match status" value="1"/>
</dbReference>
<keyword evidence="5" id="KW-0472">Membrane</keyword>
<dbReference type="GO" id="GO:1990281">
    <property type="term" value="C:efflux pump complex"/>
    <property type="evidence" value="ECO:0007669"/>
    <property type="project" value="TreeGrafter"/>
</dbReference>
<evidence type="ECO:0008006" key="9">
    <source>
        <dbReference type="Google" id="ProtNLM"/>
    </source>
</evidence>
<name>E6QKV1_9ZZZZ</name>
<protein>
    <recommendedName>
        <fullName evidence="9">Outer membrane efflux protein</fullName>
    </recommendedName>
</protein>
<dbReference type="InterPro" id="IPR051906">
    <property type="entry name" value="TolC-like"/>
</dbReference>
<evidence type="ECO:0000256" key="4">
    <source>
        <dbReference type="ARBA" id="ARBA00022692"/>
    </source>
</evidence>
<dbReference type="InterPro" id="IPR003423">
    <property type="entry name" value="OMP_efflux"/>
</dbReference>
<feature type="compositionally biased region" description="Basic residues" evidence="7">
    <location>
        <begin position="316"/>
        <end position="328"/>
    </location>
</feature>
<accession>E6QKV1</accession>
<evidence type="ECO:0000256" key="3">
    <source>
        <dbReference type="ARBA" id="ARBA00022452"/>
    </source>
</evidence>
<gene>
    <name evidence="8" type="ORF">CARN6_1274</name>
</gene>
<dbReference type="GO" id="GO:0015562">
    <property type="term" value="F:efflux transmembrane transporter activity"/>
    <property type="evidence" value="ECO:0007669"/>
    <property type="project" value="InterPro"/>
</dbReference>
<sequence>MAFVWLAAPAASAQASPSSLQNPFFGSVTLRPATEAVLALSLDDAVRRGFETNLGLKDAEAGETSLHGEELEAAQEFLPTITVTGGTGVHEFNLAAQGFSPSVIRQFGAMFPKGLPHFSLITKADVTFGQINYNQTIFSGPAINGYKAIKAAEKVAYFSKMTARGDVVQQVATAYLAVIAASSDVDNERALLETDRVLYEQAHARHDAGTAANLDQLRAQVAWQQQQQRLIASQNQRDKTEISLKREIGIAPGAENPVNRSRALQRSARTDRRSTARRGLRQPPGLPESPGSGQGQPLRPRGAQTGAAADPQLQRQLRRHRGQRRWLSRHNDGDGDAQGAAFQGSRVARRQRRSPRATGRCRAPACRPANQNRPAGARRAHGRRRRA</sequence>
<comment type="subcellular location">
    <subcellularLocation>
        <location evidence="1">Cell outer membrane</location>
    </subcellularLocation>
</comment>
<organism evidence="8">
    <name type="scientific">mine drainage metagenome</name>
    <dbReference type="NCBI Taxonomy" id="410659"/>
    <lineage>
        <taxon>unclassified sequences</taxon>
        <taxon>metagenomes</taxon>
        <taxon>ecological metagenomes</taxon>
    </lineage>
</organism>
<dbReference type="PANTHER" id="PTHR30026">
    <property type="entry name" value="OUTER MEMBRANE PROTEIN TOLC"/>
    <property type="match status" value="1"/>
</dbReference>